<evidence type="ECO:0000313" key="1">
    <source>
        <dbReference type="EMBL" id="ACX49655.1"/>
    </source>
</evidence>
<name>D0EDA8_BLUGR</name>
<feature type="non-terminal residue" evidence="1">
    <location>
        <position position="54"/>
    </location>
</feature>
<proteinExistence type="evidence at transcript level"/>
<reference evidence="1" key="1">
    <citation type="journal article" date="2009" name="PLoS ONE">
        <title>Coevolution between a Family of Parasite Virulence Effectors and a Class of LINE-1 Retrotransposons.</title>
        <authorList>
            <person name="Sacristan S."/>
            <person name="Vigouroux M."/>
            <person name="Pedersen C."/>
            <person name="Skamnioti P."/>
            <person name="Thordal-Christensen H."/>
            <person name="Micali C."/>
            <person name="Brown J.K."/>
            <person name="Ridout C.J."/>
        </authorList>
    </citation>
    <scope>NUCLEOTIDE SEQUENCE</scope>
    <source>
        <strain evidence="1">JIW11</strain>
    </source>
</reference>
<feature type="non-terminal residue" evidence="1">
    <location>
        <position position="1"/>
    </location>
</feature>
<accession>D0EDA8</accession>
<sequence length="54" mass="5781">RCSQKLLQKQSVPSSFDQLSKLNNDAPPKQRQNLALCSAAISGVEATLLPLTNG</sequence>
<organism evidence="1">
    <name type="scientific">Blumeria graminis f. sp. tritici</name>
    <dbReference type="NCBI Taxonomy" id="62690"/>
    <lineage>
        <taxon>Eukaryota</taxon>
        <taxon>Fungi</taxon>
        <taxon>Dikarya</taxon>
        <taxon>Ascomycota</taxon>
        <taxon>Pezizomycotina</taxon>
        <taxon>Leotiomycetes</taxon>
        <taxon>Erysiphales</taxon>
        <taxon>Erysiphaceae</taxon>
        <taxon>Blumeria</taxon>
    </lineage>
</organism>
<dbReference type="AlphaFoldDB" id="D0EDA8"/>
<protein>
    <submittedName>
        <fullName evidence="1">Putative virulence effector</fullName>
    </submittedName>
</protein>
<dbReference type="EMBL" id="GQ470866">
    <property type="protein sequence ID" value="ACX49655.1"/>
    <property type="molecule type" value="mRNA"/>
</dbReference>